<comment type="similarity">
    <text evidence="3">Belongs to the TVP38/TMEM64 family.</text>
</comment>
<dbReference type="Pfam" id="PF09335">
    <property type="entry name" value="VTT_dom"/>
    <property type="match status" value="1"/>
</dbReference>
<dbReference type="GO" id="GO:0000022">
    <property type="term" value="P:mitotic spindle elongation"/>
    <property type="evidence" value="ECO:0007669"/>
    <property type="project" value="TreeGrafter"/>
</dbReference>
<dbReference type="STRING" id="34475.A0A4Y9YE04"/>
<evidence type="ECO:0000256" key="7">
    <source>
        <dbReference type="ARBA" id="ARBA00022989"/>
    </source>
</evidence>
<keyword evidence="9 10" id="KW-0472">Membrane</keyword>
<dbReference type="InterPro" id="IPR051076">
    <property type="entry name" value="Golgi_membrane_TVP38/TMEM64"/>
</dbReference>
<dbReference type="GO" id="GO:0016192">
    <property type="term" value="P:vesicle-mediated transport"/>
    <property type="evidence" value="ECO:0007669"/>
    <property type="project" value="TreeGrafter"/>
</dbReference>
<feature type="transmembrane region" description="Helical" evidence="10">
    <location>
        <begin position="271"/>
        <end position="292"/>
    </location>
</feature>
<evidence type="ECO:0000256" key="1">
    <source>
        <dbReference type="ARBA" id="ARBA00002978"/>
    </source>
</evidence>
<dbReference type="PANTHER" id="PTHR47549">
    <property type="entry name" value="GOLGI APPARATUS MEMBRANE PROTEIN TVP38-RELATED"/>
    <property type="match status" value="1"/>
</dbReference>
<feature type="transmembrane region" description="Helical" evidence="10">
    <location>
        <begin position="115"/>
        <end position="148"/>
    </location>
</feature>
<keyword evidence="7 10" id="KW-1133">Transmembrane helix</keyword>
<evidence type="ECO:0000256" key="3">
    <source>
        <dbReference type="ARBA" id="ARBA00008640"/>
    </source>
</evidence>
<evidence type="ECO:0000256" key="4">
    <source>
        <dbReference type="ARBA" id="ARBA00013533"/>
    </source>
</evidence>
<comment type="function">
    <text evidence="1">Golgi membrane protein involved in vesicular trafficking and spindle migration.</text>
</comment>
<dbReference type="EMBL" id="SEKV01000286">
    <property type="protein sequence ID" value="TFY59797.1"/>
    <property type="molecule type" value="Genomic_DNA"/>
</dbReference>
<organism evidence="12 13">
    <name type="scientific">Rhodofomes roseus</name>
    <dbReference type="NCBI Taxonomy" id="34475"/>
    <lineage>
        <taxon>Eukaryota</taxon>
        <taxon>Fungi</taxon>
        <taxon>Dikarya</taxon>
        <taxon>Basidiomycota</taxon>
        <taxon>Agaricomycotina</taxon>
        <taxon>Agaricomycetes</taxon>
        <taxon>Polyporales</taxon>
        <taxon>Rhodofomes</taxon>
    </lineage>
</organism>
<evidence type="ECO:0000256" key="5">
    <source>
        <dbReference type="ARBA" id="ARBA00020673"/>
    </source>
</evidence>
<evidence type="ECO:0000313" key="12">
    <source>
        <dbReference type="EMBL" id="TFY59797.1"/>
    </source>
</evidence>
<evidence type="ECO:0000256" key="9">
    <source>
        <dbReference type="ARBA" id="ARBA00023136"/>
    </source>
</evidence>
<dbReference type="GO" id="GO:0000139">
    <property type="term" value="C:Golgi membrane"/>
    <property type="evidence" value="ECO:0007669"/>
    <property type="project" value="UniProtKB-SubCell"/>
</dbReference>
<keyword evidence="8" id="KW-0333">Golgi apparatus</keyword>
<name>A0A4Y9YE04_9APHY</name>
<dbReference type="Proteomes" id="UP000298390">
    <property type="component" value="Unassembled WGS sequence"/>
</dbReference>
<dbReference type="AlphaFoldDB" id="A0A4Y9YE04"/>
<feature type="domain" description="VTT" evidence="11">
    <location>
        <begin position="136"/>
        <end position="251"/>
    </location>
</feature>
<comment type="caution">
    <text evidence="12">The sequence shown here is derived from an EMBL/GenBank/DDBJ whole genome shotgun (WGS) entry which is preliminary data.</text>
</comment>
<evidence type="ECO:0000256" key="8">
    <source>
        <dbReference type="ARBA" id="ARBA00023034"/>
    </source>
</evidence>
<evidence type="ECO:0000313" key="13">
    <source>
        <dbReference type="Proteomes" id="UP000298390"/>
    </source>
</evidence>
<reference evidence="12 13" key="1">
    <citation type="submission" date="2019-01" db="EMBL/GenBank/DDBJ databases">
        <title>Genome sequencing of the rare red list fungi Fomitopsis rosea.</title>
        <authorList>
            <person name="Buettner E."/>
            <person name="Kellner H."/>
        </authorList>
    </citation>
    <scope>NUCLEOTIDE SEQUENCE [LARGE SCALE GENOMIC DNA]</scope>
    <source>
        <strain evidence="12 13">DSM 105464</strain>
    </source>
</reference>
<dbReference type="PANTHER" id="PTHR47549:SF1">
    <property type="entry name" value="GOLGI APPARATUS MEMBRANE PROTEIN TVP38"/>
    <property type="match status" value="1"/>
</dbReference>
<gene>
    <name evidence="12" type="ORF">EVJ58_g5550</name>
</gene>
<evidence type="ECO:0000256" key="10">
    <source>
        <dbReference type="SAM" id="Phobius"/>
    </source>
</evidence>
<feature type="transmembrane region" description="Helical" evidence="10">
    <location>
        <begin position="154"/>
        <end position="174"/>
    </location>
</feature>
<evidence type="ECO:0000256" key="6">
    <source>
        <dbReference type="ARBA" id="ARBA00022692"/>
    </source>
</evidence>
<evidence type="ECO:0000259" key="11">
    <source>
        <dbReference type="Pfam" id="PF09335"/>
    </source>
</evidence>
<keyword evidence="6 10" id="KW-0812">Transmembrane</keyword>
<evidence type="ECO:0000256" key="2">
    <source>
        <dbReference type="ARBA" id="ARBA00004653"/>
    </source>
</evidence>
<dbReference type="InterPro" id="IPR032816">
    <property type="entry name" value="VTT_dom"/>
</dbReference>
<sequence length="335" mass="36179">MMDSSVYPPGSSQGTHSHLLTSSFELNSLSGKQETDDGTAKWLQRELGTRGVQTLRLCCLQAVSAVGHSREGESYIFLFCSLAIYIAIPTTFIVVGPGRIGQALYDLAQKISHLWYGSLILLSVLVVISFPPCIGHSTVCTLCGFAYGLKGFPLAAGGSLLGSALCFTVLRFLFSRKLHQWSASNEKWQALEIVVDAKGLPLITLIRASPFPPWVYSNALFASIRAVALWQFCIATFATFPKVALLVFVGSRLAALSDGETRNHMDTSTKWLNVGLSVGGLLLGMTASVIVYRAMQAEIRRLQGVSPDVEELAAEAIEEAVEDAEEGAPLLGHPR</sequence>
<comment type="subcellular location">
    <subcellularLocation>
        <location evidence="2">Golgi apparatus membrane</location>
        <topology evidence="2">Multi-pass membrane protein</topology>
    </subcellularLocation>
</comment>
<proteinExistence type="inferred from homology"/>
<feature type="transmembrane region" description="Helical" evidence="10">
    <location>
        <begin position="227"/>
        <end position="251"/>
    </location>
</feature>
<accession>A0A4Y9YE04</accession>
<protein>
    <recommendedName>
        <fullName evidence="4">Golgi apparatus membrane protein TVP38</fullName>
    </recommendedName>
    <alternativeName>
        <fullName evidence="5">Golgi apparatus membrane protein tvp38</fullName>
    </alternativeName>
</protein>
<feature type="transmembrane region" description="Helical" evidence="10">
    <location>
        <begin position="75"/>
        <end position="95"/>
    </location>
</feature>